<dbReference type="GeneID" id="105007091"/>
<name>A0AAY5KDX7_ESOLU</name>
<dbReference type="RefSeq" id="XP_010864181.1">
    <property type="nucleotide sequence ID" value="XM_010865879.4"/>
</dbReference>
<feature type="compositionally biased region" description="Basic residues" evidence="2">
    <location>
        <begin position="773"/>
        <end position="783"/>
    </location>
</feature>
<dbReference type="Proteomes" id="UP000265140">
    <property type="component" value="Chromosome 10"/>
</dbReference>
<dbReference type="GO" id="GO:0000175">
    <property type="term" value="F:3'-5'-RNA exonuclease activity"/>
    <property type="evidence" value="ECO:0007669"/>
    <property type="project" value="InterPro"/>
</dbReference>
<dbReference type="KEGG" id="els:105007091"/>
<sequence>MEDQDFTLSGPNAVSIDADLRVLKNHIPMCFIFGGPREQGQEERVSLTKRDDTLNKLVEDYFGSQTGKGLNLHEKTYKNRLLIQVGLLREDHKLSWGAVVDWLQKIFPKYQSADFRCLIERGIATTLSLSGDARQTFLESNVNFEFVGPICDSIGVERADLLEMSDFSEQAGSIDVTNGLILELSNFVMREKIDPIVLVSWLRHFNPEFCSDGNIQKASKVLQAKLKKFKVHYHSYQTTRHRRNAQMDTFLQSPFELVSDPNDEYKSIKRGRKRGYFSKHEKPMVKEENETLAITNESAWEPYAQVKVKEEYESPSEEDHHAINQNTFDLIENPDASKGEALTLLDIAMLSVQKLSSMYGVKTDASKQVSLDLLKNQYTMTCNENVAMKFFEEKVASLKDQHSMALPLQFLHYNAHFLVDIHDAIEQQMMSFENEIMQSTKEKLGRDRNAKFRRFVNFAESSTSRYIHMACDVLSPRNASKQNYRKHWIAFCEEKNNPSKLTVNRSNRFNNYFEAAAGLIHHHGEIALFFSDLLLLNNDHCPNVILESVTDDANDDVIQSLVCVLAIVYCKILGPYWQLLKSGGEYSLYSQYILCLYQKLLEWAKDASPLLEPDTIANVFLQLPLQEKTFSGVFSYFTTGSGHIHIDLIRVCLQKMVKVIAAVTEVNLSDFLPGGAYCHNPPLEIATKLTTCTFSVLMAEYPFGHSYPYKKKRPDRHIILLSSSFEEPEGHSITSKRVCPVDITNEDRATSKTVPRETYSPLFKKTTMDKSKAQKRPVGRPRKVPAPVTKDHFLQDDINRNAVMAAVAKNGGPCSCKQDVDRLLARLEGTNHAQKREAIRCEISYQKLVLGSRDTNLNHIGFSLADMISKLKSVLPGEDCSLDVSAAGQEDESDANEHNEQYDNETDPTTPESDDAQTGHHINHKSDVGKGNTGIDMRRNKSLVSFQSYRGNFEEFP</sequence>
<proteinExistence type="predicted"/>
<organism evidence="3 4">
    <name type="scientific">Esox lucius</name>
    <name type="common">Northern pike</name>
    <dbReference type="NCBI Taxonomy" id="8010"/>
    <lineage>
        <taxon>Eukaryota</taxon>
        <taxon>Metazoa</taxon>
        <taxon>Chordata</taxon>
        <taxon>Craniata</taxon>
        <taxon>Vertebrata</taxon>
        <taxon>Euteleostomi</taxon>
        <taxon>Actinopterygii</taxon>
        <taxon>Neopterygii</taxon>
        <taxon>Teleostei</taxon>
        <taxon>Protacanthopterygii</taxon>
        <taxon>Esociformes</taxon>
        <taxon>Esocidae</taxon>
        <taxon>Esox</taxon>
    </lineage>
</organism>
<dbReference type="PANTHER" id="PTHR11046">
    <property type="entry name" value="OLIGORIBONUCLEASE, MITOCHONDRIAL"/>
    <property type="match status" value="1"/>
</dbReference>
<protein>
    <submittedName>
        <fullName evidence="3">Uncharacterized protein</fullName>
    </submittedName>
</protein>
<dbReference type="RefSeq" id="XP_010864182.1">
    <property type="nucleotide sequence ID" value="XM_010865880.4"/>
</dbReference>
<accession>A0AAY5KDX7</accession>
<dbReference type="AlphaFoldDB" id="A0AAY5KDX7"/>
<feature type="region of interest" description="Disordered" evidence="2">
    <location>
        <begin position="766"/>
        <end position="786"/>
    </location>
</feature>
<reference evidence="3 4" key="1">
    <citation type="submission" date="2020-02" db="EMBL/GenBank/DDBJ databases">
        <title>Esox lucius (northern pike) genome, fEsoLuc1, primary haplotype.</title>
        <authorList>
            <person name="Myers G."/>
            <person name="Karagic N."/>
            <person name="Meyer A."/>
            <person name="Pippel M."/>
            <person name="Reichard M."/>
            <person name="Winkler S."/>
            <person name="Tracey A."/>
            <person name="Sims Y."/>
            <person name="Howe K."/>
            <person name="Rhie A."/>
            <person name="Formenti G."/>
            <person name="Durbin R."/>
            <person name="Fedrigo O."/>
            <person name="Jarvis E.D."/>
        </authorList>
    </citation>
    <scope>NUCLEOTIDE SEQUENCE [LARGE SCALE GENOMIC DNA]</scope>
</reference>
<keyword evidence="1" id="KW-0378">Hydrolase</keyword>
<dbReference type="Ensembl" id="ENSELUT00000092426.1">
    <property type="protein sequence ID" value="ENSELUP00000087334.1"/>
    <property type="gene ID" value="ENSELUG00000018587.3"/>
</dbReference>
<dbReference type="GeneTree" id="ENSGT00400000024940"/>
<keyword evidence="1" id="KW-0540">Nuclease</keyword>
<dbReference type="PANTHER" id="PTHR11046:SF15">
    <property type="entry name" value="RIBOFLAVIN TRANSPORTER 1 ISOFORM X1"/>
    <property type="match status" value="1"/>
</dbReference>
<keyword evidence="4" id="KW-1185">Reference proteome</keyword>
<evidence type="ECO:0000256" key="1">
    <source>
        <dbReference type="ARBA" id="ARBA00022722"/>
    </source>
</evidence>
<reference evidence="3" key="2">
    <citation type="submission" date="2025-08" db="UniProtKB">
        <authorList>
            <consortium name="Ensembl"/>
        </authorList>
    </citation>
    <scope>IDENTIFICATION</scope>
</reference>
<feature type="region of interest" description="Disordered" evidence="2">
    <location>
        <begin position="885"/>
        <end position="936"/>
    </location>
</feature>
<evidence type="ECO:0000313" key="3">
    <source>
        <dbReference type="Ensembl" id="ENSELUP00000087334.1"/>
    </source>
</evidence>
<dbReference type="InterPro" id="IPR022894">
    <property type="entry name" value="Oligoribonuclease"/>
</dbReference>
<evidence type="ECO:0000313" key="4">
    <source>
        <dbReference type="Proteomes" id="UP000265140"/>
    </source>
</evidence>
<evidence type="ECO:0000256" key="2">
    <source>
        <dbReference type="SAM" id="MobiDB-lite"/>
    </source>
</evidence>
<reference evidence="3" key="3">
    <citation type="submission" date="2025-09" db="UniProtKB">
        <authorList>
            <consortium name="Ensembl"/>
        </authorList>
    </citation>
    <scope>IDENTIFICATION</scope>
</reference>